<proteinExistence type="predicted"/>
<protein>
    <submittedName>
        <fullName evidence="1">Uncharacterized protein</fullName>
    </submittedName>
</protein>
<evidence type="ECO:0000313" key="2">
    <source>
        <dbReference type="Proteomes" id="UP000242287"/>
    </source>
</evidence>
<keyword evidence="2" id="KW-1185">Reference proteome</keyword>
<organism evidence="1 2">
    <name type="scientific">Amanita thiersii Skay4041</name>
    <dbReference type="NCBI Taxonomy" id="703135"/>
    <lineage>
        <taxon>Eukaryota</taxon>
        <taxon>Fungi</taxon>
        <taxon>Dikarya</taxon>
        <taxon>Basidiomycota</taxon>
        <taxon>Agaricomycotina</taxon>
        <taxon>Agaricomycetes</taxon>
        <taxon>Agaricomycetidae</taxon>
        <taxon>Agaricales</taxon>
        <taxon>Pluteineae</taxon>
        <taxon>Amanitaceae</taxon>
        <taxon>Amanita</taxon>
    </lineage>
</organism>
<reference evidence="1 2" key="1">
    <citation type="submission" date="2014-02" db="EMBL/GenBank/DDBJ databases">
        <title>Transposable element dynamics among asymbiotic and ectomycorrhizal Amanita fungi.</title>
        <authorList>
            <consortium name="DOE Joint Genome Institute"/>
            <person name="Hess J."/>
            <person name="Skrede I."/>
            <person name="Wolfe B."/>
            <person name="LaButti K."/>
            <person name="Ohm R.A."/>
            <person name="Grigoriev I.V."/>
            <person name="Pringle A."/>
        </authorList>
    </citation>
    <scope>NUCLEOTIDE SEQUENCE [LARGE SCALE GENOMIC DNA]</scope>
    <source>
        <strain evidence="1 2">SKay4041</strain>
    </source>
</reference>
<accession>A0A2A9NMJ8</accession>
<sequence length="143" mass="16302">MRLVNVEAHKYENKNGSQWKVLPKALTPTFQHIRLIGGHRQINTNKRVIKIFKIKLQVYTVEAAILNVNYTSSLSRADSYQIRITVHHMDAGAFLLGDHSDLDVAPHPPPQCSTINNTALWKRFVLAKTLSDGFMIISVIRWL</sequence>
<dbReference type="EMBL" id="KZ302026">
    <property type="protein sequence ID" value="PFH49541.1"/>
    <property type="molecule type" value="Genomic_DNA"/>
</dbReference>
<evidence type="ECO:0000313" key="1">
    <source>
        <dbReference type="EMBL" id="PFH49541.1"/>
    </source>
</evidence>
<dbReference type="AlphaFoldDB" id="A0A2A9NMJ8"/>
<gene>
    <name evidence="1" type="ORF">AMATHDRAFT_48642</name>
</gene>
<dbReference type="Proteomes" id="UP000242287">
    <property type="component" value="Unassembled WGS sequence"/>
</dbReference>
<name>A0A2A9NMJ8_9AGAR</name>